<evidence type="ECO:0000259" key="3">
    <source>
        <dbReference type="Pfam" id="PF13598"/>
    </source>
</evidence>
<keyword evidence="6" id="KW-1185">Reference proteome</keyword>
<dbReference type="PANTHER" id="PTHR31005:SF8">
    <property type="entry name" value="DUF4139 DOMAIN-CONTAINING PROTEIN"/>
    <property type="match status" value="1"/>
</dbReference>
<gene>
    <name evidence="5" type="ORF">JQ615_23630</name>
</gene>
<comment type="caution">
    <text evidence="5">The sequence shown here is derived from an EMBL/GenBank/DDBJ whole genome shotgun (WGS) entry which is preliminary data.</text>
</comment>
<dbReference type="Proteomes" id="UP001315278">
    <property type="component" value="Unassembled WGS sequence"/>
</dbReference>
<evidence type="ECO:0000256" key="2">
    <source>
        <dbReference type="SAM" id="SignalP"/>
    </source>
</evidence>
<feature type="coiled-coil region" evidence="1">
    <location>
        <begin position="102"/>
        <end position="129"/>
    </location>
</feature>
<sequence>MRLIANCLVTTSLVLVSALAAPLHAADLDAASSIDAVTVYPDGASVTRVVALDLPAGDNTLVARDFPLSLDPSSLRVEGEGGAKVTIGAIDARQPLAVPVNLPEIDKRIEALKDQRADLQGTIRAAEARRKFAERFAQDAPAGLGEKGEARPISEWRTAFSAVADEVATAESAIRDAGRKIRDIDREVARLETDRAAKPPSKLEVRIEVNSQAATRATLRVTYSVPGARWAPLYDARLDSGARDRKPAIELVRRAEITQSTGEDWSNVTLGVSTVRVGRGGNAPDLNSLIVQYPQPLAQASKATDSMRLRSALAPAPASEPAQADMAFGGKLADNGKVAEEREATAEVGAFQATFRIPGRVSVAANEGAKSLRISTATIVPDLMVRAVPVIDPTAFLEASFVQAEDAPLLPGRVAIYRDGIFVGRGRMAAAAKDEIVRLGFGADDKIKIERTVVKRNEGSAGLIVTTSKTDERAFKTTVRNGHDFPVKVAIQDQLPVSENQDIVVEMLPQTTPPTTTNLRDRRGVLEWAFEAKPGEARNIDFAWRVRWPKDKGVVMVPAG</sequence>
<protein>
    <submittedName>
        <fullName evidence="5">Mucoidy inhibitor MuiA family protein</fullName>
    </submittedName>
</protein>
<feature type="chain" id="PRO_5045678311" evidence="2">
    <location>
        <begin position="26"/>
        <end position="560"/>
    </location>
</feature>
<keyword evidence="1" id="KW-0175">Coiled coil</keyword>
<dbReference type="InterPro" id="IPR025554">
    <property type="entry name" value="DUF4140"/>
</dbReference>
<keyword evidence="2" id="KW-0732">Signal</keyword>
<evidence type="ECO:0000259" key="4">
    <source>
        <dbReference type="Pfam" id="PF13600"/>
    </source>
</evidence>
<dbReference type="Pfam" id="PF13598">
    <property type="entry name" value="DUF4139"/>
    <property type="match status" value="1"/>
</dbReference>
<dbReference type="NCBIfam" id="TIGR02231">
    <property type="entry name" value="mucoidy inhibitor MuiA family protein"/>
    <property type="match status" value="1"/>
</dbReference>
<feature type="signal peptide" evidence="2">
    <location>
        <begin position="1"/>
        <end position="25"/>
    </location>
</feature>
<accession>A0ABS5FNJ4</accession>
<dbReference type="PANTHER" id="PTHR31005">
    <property type="entry name" value="DUF4139 DOMAIN-CONTAINING PROTEIN"/>
    <property type="match status" value="1"/>
</dbReference>
<evidence type="ECO:0000256" key="1">
    <source>
        <dbReference type="SAM" id="Coils"/>
    </source>
</evidence>
<dbReference type="Pfam" id="PF13600">
    <property type="entry name" value="DUF4140"/>
    <property type="match status" value="1"/>
</dbReference>
<dbReference type="InterPro" id="IPR011935">
    <property type="entry name" value="CHP02231"/>
</dbReference>
<reference evidence="6" key="1">
    <citation type="journal article" date="2021" name="ISME J.">
        <title>Evolutionary origin and ecological implication of a unique nif island in free-living Bradyrhizobium lineages.</title>
        <authorList>
            <person name="Tao J."/>
        </authorList>
    </citation>
    <scope>NUCLEOTIDE SEQUENCE [LARGE SCALE GENOMIC DNA]</scope>
    <source>
        <strain evidence="6">SZCCT0434</strain>
    </source>
</reference>
<organism evidence="5 6">
    <name type="scientific">Bradyrhizobium jicamae</name>
    <dbReference type="NCBI Taxonomy" id="280332"/>
    <lineage>
        <taxon>Bacteria</taxon>
        <taxon>Pseudomonadati</taxon>
        <taxon>Pseudomonadota</taxon>
        <taxon>Alphaproteobacteria</taxon>
        <taxon>Hyphomicrobiales</taxon>
        <taxon>Nitrobacteraceae</taxon>
        <taxon>Bradyrhizobium</taxon>
    </lineage>
</organism>
<proteinExistence type="predicted"/>
<evidence type="ECO:0000313" key="5">
    <source>
        <dbReference type="EMBL" id="MBR0798382.1"/>
    </source>
</evidence>
<dbReference type="InterPro" id="IPR037291">
    <property type="entry name" value="DUF4139"/>
</dbReference>
<name>A0ABS5FNJ4_9BRAD</name>
<feature type="domain" description="DUF4139" evidence="3">
    <location>
        <begin position="219"/>
        <end position="550"/>
    </location>
</feature>
<dbReference type="RefSeq" id="WP_212396955.1">
    <property type="nucleotide sequence ID" value="NZ_JAFCJH010000026.1"/>
</dbReference>
<dbReference type="EMBL" id="JAFCJH010000026">
    <property type="protein sequence ID" value="MBR0798382.1"/>
    <property type="molecule type" value="Genomic_DNA"/>
</dbReference>
<evidence type="ECO:0000313" key="6">
    <source>
        <dbReference type="Proteomes" id="UP001315278"/>
    </source>
</evidence>
<feature type="domain" description="DUF4140" evidence="4">
    <location>
        <begin position="37"/>
        <end position="132"/>
    </location>
</feature>